<gene>
    <name evidence="1" type="ORF">EDD78_101239</name>
</gene>
<proteinExistence type="predicted"/>
<reference evidence="1 2" key="1">
    <citation type="submission" date="2019-03" db="EMBL/GenBank/DDBJ databases">
        <title>Genomic Encyclopedia of Type Strains, Phase IV (KMG-IV): sequencing the most valuable type-strain genomes for metagenomic binning, comparative biology and taxonomic classification.</title>
        <authorList>
            <person name="Goeker M."/>
        </authorList>
    </citation>
    <scope>NUCLEOTIDE SEQUENCE [LARGE SCALE GENOMIC DNA]</scope>
    <source>
        <strain evidence="1 2">DSM 100433</strain>
    </source>
</reference>
<dbReference type="AlphaFoldDB" id="A0A9X8UM26"/>
<dbReference type="RefSeq" id="WP_165873057.1">
    <property type="nucleotide sequence ID" value="NZ_SLUK01000001.1"/>
</dbReference>
<dbReference type="EMBL" id="SLUK01000001">
    <property type="protein sequence ID" value="TCL45257.1"/>
    <property type="molecule type" value="Genomic_DNA"/>
</dbReference>
<accession>A0A9X8UM26</accession>
<evidence type="ECO:0000313" key="1">
    <source>
        <dbReference type="EMBL" id="TCL45257.1"/>
    </source>
</evidence>
<organism evidence="1 2">
    <name type="scientific">Harryflintia acetispora</name>
    <dbReference type="NCBI Taxonomy" id="1849041"/>
    <lineage>
        <taxon>Bacteria</taxon>
        <taxon>Bacillati</taxon>
        <taxon>Bacillota</taxon>
        <taxon>Clostridia</taxon>
        <taxon>Eubacteriales</taxon>
        <taxon>Oscillospiraceae</taxon>
        <taxon>Harryflintia</taxon>
    </lineage>
</organism>
<comment type="caution">
    <text evidence="1">The sequence shown here is derived from an EMBL/GenBank/DDBJ whole genome shotgun (WGS) entry which is preliminary data.</text>
</comment>
<sequence>MKRKPFRLYGSYVAVLLELLALLKGCSIQIEKEVSPCARTGDSISAGEQDAPGEQAF</sequence>
<keyword evidence="2" id="KW-1185">Reference proteome</keyword>
<dbReference type="Proteomes" id="UP000294682">
    <property type="component" value="Unassembled WGS sequence"/>
</dbReference>
<evidence type="ECO:0000313" key="2">
    <source>
        <dbReference type="Proteomes" id="UP000294682"/>
    </source>
</evidence>
<protein>
    <submittedName>
        <fullName evidence="1">Uncharacterized protein</fullName>
    </submittedName>
</protein>
<name>A0A9X8UM26_9FIRM</name>